<dbReference type="InterPro" id="IPR020867">
    <property type="entry name" value="THF_DH/CycHdrlase_CS"/>
</dbReference>
<dbReference type="GO" id="GO:0004477">
    <property type="term" value="F:methenyltetrahydrofolate cyclohydrolase activity"/>
    <property type="evidence" value="ECO:0007669"/>
    <property type="project" value="UniProtKB-EC"/>
</dbReference>
<dbReference type="PROSITE" id="PS00766">
    <property type="entry name" value="THF_DHG_CYH_1"/>
    <property type="match status" value="1"/>
</dbReference>
<dbReference type="InterPro" id="IPR046346">
    <property type="entry name" value="Aminoacid_DH-like_N_sf"/>
</dbReference>
<dbReference type="InterPro" id="IPR006140">
    <property type="entry name" value="D-isomer_DH_NAD-bd"/>
</dbReference>
<dbReference type="InterPro" id="IPR020631">
    <property type="entry name" value="THF_DH/CycHdrlase_NAD-bd_dom"/>
</dbReference>
<dbReference type="PANTHER" id="PTHR48099:SF11">
    <property type="entry name" value="BIFUNCTIONAL METHYLENETETRAHYDROFOLATE DEHYDROGENASE_CYCLOHYDROLASE, MITOCHONDRIAL"/>
    <property type="match status" value="1"/>
</dbReference>
<dbReference type="InterPro" id="IPR029753">
    <property type="entry name" value="D-isomer_DH_CS"/>
</dbReference>
<feature type="domain" description="Tetrahydrofolate dehydrogenase/cyclohydrolase catalytic" evidence="10">
    <location>
        <begin position="39"/>
        <end position="154"/>
    </location>
</feature>
<dbReference type="STRING" id="471704.A0A151IXF3"/>
<dbReference type="GO" id="GO:0004487">
    <property type="term" value="F:methylenetetrahydrofolate dehydrogenase (NAD+) activity"/>
    <property type="evidence" value="ECO:0007669"/>
    <property type="project" value="TreeGrafter"/>
</dbReference>
<evidence type="ECO:0000256" key="5">
    <source>
        <dbReference type="ARBA" id="ARBA00023002"/>
    </source>
</evidence>
<evidence type="ECO:0000313" key="13">
    <source>
        <dbReference type="EMBL" id="KYN12740.1"/>
    </source>
</evidence>
<dbReference type="InterPro" id="IPR020630">
    <property type="entry name" value="THF_DH/CycHdrlase_cat_dom"/>
</dbReference>
<dbReference type="PROSITE" id="PS00671">
    <property type="entry name" value="D_2_HYDROXYACID_DH_3"/>
    <property type="match status" value="1"/>
</dbReference>
<dbReference type="FunFam" id="3.40.50.720:FF:000026">
    <property type="entry name" value="Glyoxylate/hydroxypyruvate reductase B"/>
    <property type="match status" value="1"/>
</dbReference>
<comment type="catalytic activity">
    <reaction evidence="7">
        <text>(6R)-5,10-methenyltetrahydrofolate + H2O = (6R)-10-formyltetrahydrofolate + H(+)</text>
        <dbReference type="Rhea" id="RHEA:23700"/>
        <dbReference type="ChEBI" id="CHEBI:15377"/>
        <dbReference type="ChEBI" id="CHEBI:15378"/>
        <dbReference type="ChEBI" id="CHEBI:57455"/>
        <dbReference type="ChEBI" id="CHEBI:195366"/>
        <dbReference type="EC" id="3.5.4.9"/>
    </reaction>
</comment>
<dbReference type="SUPFAM" id="SSF52283">
    <property type="entry name" value="Formate/glycerate dehydrogenase catalytic domain-like"/>
    <property type="match status" value="1"/>
</dbReference>
<keyword evidence="3" id="KW-0554">One-carbon metabolism</keyword>
<feature type="domain" description="Tetrahydrofolate dehydrogenase/cyclohydrolase NAD(P)-binding" evidence="12">
    <location>
        <begin position="173"/>
        <end position="328"/>
    </location>
</feature>
<keyword evidence="4 13" id="KW-0378">Hydrolase</keyword>
<keyword evidence="6" id="KW-0511">Multifunctional enzyme</keyword>
<protein>
    <recommendedName>
        <fullName evidence="8">Glyoxylate reductase/hydroxypyruvate reductase</fullName>
        <ecNumber evidence="2">3.5.4.9</ecNumber>
    </recommendedName>
</protein>
<evidence type="ECO:0000256" key="3">
    <source>
        <dbReference type="ARBA" id="ARBA00022563"/>
    </source>
</evidence>
<gene>
    <name evidence="13" type="ORF">ALC57_15080</name>
</gene>
<feature type="domain" description="D-isomer specific 2-hydroxyacid dehydrogenase catalytic" evidence="9">
    <location>
        <begin position="407"/>
        <end position="710"/>
    </location>
</feature>
<dbReference type="PROSITE" id="PS00767">
    <property type="entry name" value="THF_DHG_CYH_2"/>
    <property type="match status" value="1"/>
</dbReference>
<dbReference type="PROSITE" id="PS00065">
    <property type="entry name" value="D_2_HYDROXYACID_DH_1"/>
    <property type="match status" value="1"/>
</dbReference>
<dbReference type="InterPro" id="IPR036291">
    <property type="entry name" value="NAD(P)-bd_dom_sf"/>
</dbReference>
<dbReference type="FunFam" id="3.40.50.10860:FF:000005">
    <property type="entry name" value="C-1-tetrahydrofolate synthase, cytoplasmic, putative"/>
    <property type="match status" value="1"/>
</dbReference>
<dbReference type="GO" id="GO:0016616">
    <property type="term" value="F:oxidoreductase activity, acting on the CH-OH group of donors, NAD or NADP as acceptor"/>
    <property type="evidence" value="ECO:0007669"/>
    <property type="project" value="InterPro"/>
</dbReference>
<keyword evidence="14" id="KW-1185">Reference proteome</keyword>
<accession>A0A151IXF3</accession>
<dbReference type="Pfam" id="PF02882">
    <property type="entry name" value="THF_DHG_CYH_C"/>
    <property type="match status" value="1"/>
</dbReference>
<dbReference type="PRINTS" id="PR00085">
    <property type="entry name" value="THFDHDRGNASE"/>
</dbReference>
<dbReference type="PANTHER" id="PTHR48099">
    <property type="entry name" value="C-1-TETRAHYDROFOLATE SYNTHASE, CYTOPLASMIC-RELATED"/>
    <property type="match status" value="1"/>
</dbReference>
<dbReference type="Gene3D" id="3.40.50.10860">
    <property type="entry name" value="Leucine Dehydrogenase, chain A, domain 1"/>
    <property type="match status" value="1"/>
</dbReference>
<dbReference type="CDD" id="cd05301">
    <property type="entry name" value="GDH"/>
    <property type="match status" value="1"/>
</dbReference>
<dbReference type="SUPFAM" id="SSF53223">
    <property type="entry name" value="Aminoacid dehydrogenase-like, N-terminal domain"/>
    <property type="match status" value="1"/>
</dbReference>
<evidence type="ECO:0000256" key="2">
    <source>
        <dbReference type="ARBA" id="ARBA00012776"/>
    </source>
</evidence>
<dbReference type="SUPFAM" id="SSF51735">
    <property type="entry name" value="NAD(P)-binding Rossmann-fold domains"/>
    <property type="match status" value="2"/>
</dbReference>
<keyword evidence="5" id="KW-0560">Oxidoreductase</keyword>
<evidence type="ECO:0000256" key="8">
    <source>
        <dbReference type="ARBA" id="ARBA00073306"/>
    </source>
</evidence>
<evidence type="ECO:0000256" key="6">
    <source>
        <dbReference type="ARBA" id="ARBA00023268"/>
    </source>
</evidence>
<reference evidence="13 14" key="1">
    <citation type="submission" date="2015-09" db="EMBL/GenBank/DDBJ databases">
        <title>Trachymyrmex cornetzi WGS genome.</title>
        <authorList>
            <person name="Nygaard S."/>
            <person name="Hu H."/>
            <person name="Boomsma J."/>
            <person name="Zhang G."/>
        </authorList>
    </citation>
    <scope>NUCLEOTIDE SEQUENCE [LARGE SCALE GENOMIC DNA]</scope>
    <source>
        <strain evidence="13">Tcor2-1</strain>
        <tissue evidence="13">Whole body</tissue>
    </source>
</reference>
<dbReference type="Pfam" id="PF00389">
    <property type="entry name" value="2-Hacid_dh"/>
    <property type="match status" value="1"/>
</dbReference>
<dbReference type="HAMAP" id="MF_01576">
    <property type="entry name" value="THF_DHG_CYH"/>
    <property type="match status" value="1"/>
</dbReference>
<dbReference type="GO" id="GO:0051287">
    <property type="term" value="F:NAD binding"/>
    <property type="evidence" value="ECO:0007669"/>
    <property type="project" value="InterPro"/>
</dbReference>
<evidence type="ECO:0000259" key="10">
    <source>
        <dbReference type="Pfam" id="PF00763"/>
    </source>
</evidence>
<name>A0A151IXF3_9HYME</name>
<evidence type="ECO:0000259" key="9">
    <source>
        <dbReference type="Pfam" id="PF00389"/>
    </source>
</evidence>
<evidence type="ECO:0000313" key="14">
    <source>
        <dbReference type="Proteomes" id="UP000078492"/>
    </source>
</evidence>
<dbReference type="EMBL" id="KQ980806">
    <property type="protein sequence ID" value="KYN12740.1"/>
    <property type="molecule type" value="Genomic_DNA"/>
</dbReference>
<evidence type="ECO:0000256" key="4">
    <source>
        <dbReference type="ARBA" id="ARBA00022801"/>
    </source>
</evidence>
<dbReference type="AlphaFoldDB" id="A0A151IXF3"/>
<comment type="subunit">
    <text evidence="1">Homodimer.</text>
</comment>
<evidence type="ECO:0000259" key="12">
    <source>
        <dbReference type="Pfam" id="PF02882"/>
    </source>
</evidence>
<dbReference type="Proteomes" id="UP000078492">
    <property type="component" value="Unassembled WGS sequence"/>
</dbReference>
<evidence type="ECO:0000259" key="11">
    <source>
        <dbReference type="Pfam" id="PF02826"/>
    </source>
</evidence>
<proteinExistence type="inferred from homology"/>
<dbReference type="Gene3D" id="3.40.50.720">
    <property type="entry name" value="NAD(P)-binding Rossmann-like Domain"/>
    <property type="match status" value="3"/>
</dbReference>
<organism evidence="13 14">
    <name type="scientific">Trachymyrmex cornetzi</name>
    <dbReference type="NCBI Taxonomy" id="471704"/>
    <lineage>
        <taxon>Eukaryota</taxon>
        <taxon>Metazoa</taxon>
        <taxon>Ecdysozoa</taxon>
        <taxon>Arthropoda</taxon>
        <taxon>Hexapoda</taxon>
        <taxon>Insecta</taxon>
        <taxon>Pterygota</taxon>
        <taxon>Neoptera</taxon>
        <taxon>Endopterygota</taxon>
        <taxon>Hymenoptera</taxon>
        <taxon>Apocrita</taxon>
        <taxon>Aculeata</taxon>
        <taxon>Formicoidea</taxon>
        <taxon>Formicidae</taxon>
        <taxon>Myrmicinae</taxon>
        <taxon>Trachymyrmex</taxon>
    </lineage>
</organism>
<dbReference type="Pfam" id="PF02826">
    <property type="entry name" value="2-Hacid_dh_C"/>
    <property type="match status" value="1"/>
</dbReference>
<dbReference type="GO" id="GO:0004488">
    <property type="term" value="F:methylenetetrahydrofolate dehydrogenase (NADP+) activity"/>
    <property type="evidence" value="ECO:0007669"/>
    <property type="project" value="InterPro"/>
</dbReference>
<dbReference type="FunFam" id="3.40.50.720:FF:000189">
    <property type="entry name" value="Bifunctional protein FolD"/>
    <property type="match status" value="1"/>
</dbReference>
<dbReference type="GO" id="GO:0005739">
    <property type="term" value="C:mitochondrion"/>
    <property type="evidence" value="ECO:0007669"/>
    <property type="project" value="TreeGrafter"/>
</dbReference>
<dbReference type="GO" id="GO:0035999">
    <property type="term" value="P:tetrahydrofolate interconversion"/>
    <property type="evidence" value="ECO:0007669"/>
    <property type="project" value="TreeGrafter"/>
</dbReference>
<evidence type="ECO:0000256" key="7">
    <source>
        <dbReference type="ARBA" id="ARBA00036357"/>
    </source>
</evidence>
<sequence length="721" mass="79201">MSSPSSHRSLGESYICQKSGEYETLVFFCQRLTQEAVIIDGTKIAEQIQEELKMVIDTCTNAGKKRPKLVAILVGNHPSSKAYVGRKMKAAKSIGIESYTIHLGENITQTELLKEIDSLNRDPSVDGVLVQLPLPKSINEKEVCQAIIPKKDVDGFHLENLGNLSLDNNSIVPATALAVKELVLRSKIETFGKNAVVVGRSKHVGLPIALLLHADGKGETGAMDMTTTICHRHTPHTELEKYTKLADLIVVAAGVPGLITKEMIKPGACIIDVGITRVKTADGKYRLVGDVDYDGVKDVAGYITPVPGGVGPMTVAMLMKNTVRAAMSNQEDTKQSDHLEDSEAFWGLVRRRITQLFVQLRQQSERILHTKRIGWTLCDYPRILISNNSNAIEMSKPKILITRPDIPVAGLNLLRKRYHLIIWDKPEPIPRVELMVKIYGVDAVFCVLTDKIDNEVLDHAGSQLKVVASMSVGLDHIDISSLQQRNIKIGYTPNVLTESTAELIIALLLATSRNVVHANLAIYKGEWTSWSPVWMCGTGLAGKVVGIVGLGRIGFRVAEILKSFNVAKILYFNRTVKEEASKFDGEKVDFPTLLQNSDFVIVTVALTPQTRYMFNSWAFNQMKKTAIFVNGSRGDVVDQQALIDALQNKTIAAAGVDVTTPEPLPINHELLKLDNCVVLPHIGSATIEARNEMACITAKNIIAVLEGNPEKMPAEYGKVNL</sequence>
<dbReference type="InterPro" id="IPR029752">
    <property type="entry name" value="D-isomer_DH_CS1"/>
</dbReference>
<dbReference type="EC" id="3.5.4.9" evidence="2"/>
<feature type="domain" description="D-isomer specific 2-hydroxyacid dehydrogenase NAD-binding" evidence="11">
    <location>
        <begin position="505"/>
        <end position="683"/>
    </location>
</feature>
<evidence type="ECO:0000256" key="1">
    <source>
        <dbReference type="ARBA" id="ARBA00011738"/>
    </source>
</evidence>
<dbReference type="Pfam" id="PF00763">
    <property type="entry name" value="THF_DHG_CYH"/>
    <property type="match status" value="1"/>
</dbReference>
<dbReference type="InterPro" id="IPR006139">
    <property type="entry name" value="D-isomer_2_OHA_DH_cat_dom"/>
</dbReference>
<dbReference type="CDD" id="cd01080">
    <property type="entry name" value="NAD_bind_m-THF_DH_Cyclohyd"/>
    <property type="match status" value="1"/>
</dbReference>
<dbReference type="InterPro" id="IPR000672">
    <property type="entry name" value="THF_DH/CycHdrlase"/>
</dbReference>